<dbReference type="GO" id="GO:0009267">
    <property type="term" value="P:cellular response to starvation"/>
    <property type="evidence" value="ECO:0007669"/>
    <property type="project" value="InterPro"/>
</dbReference>
<feature type="transmembrane region" description="Helical" evidence="7">
    <location>
        <begin position="127"/>
        <end position="153"/>
    </location>
</feature>
<dbReference type="Proteomes" id="UP000003374">
    <property type="component" value="Unassembled WGS sequence"/>
</dbReference>
<sequence length="565" mass="60597">MVVAVLVFAAFYLGFRFYSRYLAEKVYRLDPNFVTPAHELKDGVDYVPTNKHVLFGHHFTSVAGAAPIVGPAIAVYWGWLPALLWVVFGAIFAAGVHDTGALVTSVRNKGQNIGTLSGSVISGRARSLFLIILFFLLTLVNAVFAVVMATLFIANPASVIPAVAVIPIAIVVGQRVYRARSPALIPSLIGLVVLYLMIPVGQLYPVSVDGLAALVGFTPKTTWVLLIFLYTWFASRLPVWVLLQPRDYINSHQLFVALGLIFCGVLVGFDTINAPAVNTYIAQDSPSWFPFLFITIACGAISGFHSLVASGTTSKQLDKETDARYVGYLGALGEGSLALGAILATTAGIGTAAVWNEKYVDFGTASSGAVDNFVSGVGHFVSHLGIPPELGAIFASVVVITFAGTTMDTGVRLQRYIFQEVGELIGVRWLARNVTAATTAGVAAPLALALAPGGGEQGFAFGRLWQLFGTTNQLTAGLTLAVIAVWTAARRCNPAAPLIPLVFLLFMTVYALLLNLVTFYTQRDWLLLSLDSIILVLSVWLLVEAVMAFNRLRRAPMAQAVPVER</sequence>
<feature type="domain" description="CstA N-terminal" evidence="8">
    <location>
        <begin position="2"/>
        <end position="346"/>
    </location>
</feature>
<dbReference type="PANTHER" id="PTHR30252:SF0">
    <property type="entry name" value="PEPTIDE TRANSPORTER CSTA"/>
    <property type="match status" value="1"/>
</dbReference>
<feature type="transmembrane region" description="Helical" evidence="7">
    <location>
        <begin position="464"/>
        <end position="486"/>
    </location>
</feature>
<dbReference type="InterPro" id="IPR003706">
    <property type="entry name" value="CstA_N"/>
</dbReference>
<comment type="subcellular location">
    <subcellularLocation>
        <location evidence="1">Cell membrane</location>
        <topology evidence="1">Multi-pass membrane protein</topology>
    </subcellularLocation>
</comment>
<evidence type="ECO:0000259" key="8">
    <source>
        <dbReference type="Pfam" id="PF02554"/>
    </source>
</evidence>
<evidence type="ECO:0000256" key="5">
    <source>
        <dbReference type="ARBA" id="ARBA00022989"/>
    </source>
</evidence>
<feature type="transmembrane region" description="Helical" evidence="7">
    <location>
        <begin position="223"/>
        <end position="243"/>
    </location>
</feature>
<feature type="transmembrane region" description="Helical" evidence="7">
    <location>
        <begin position="526"/>
        <end position="549"/>
    </location>
</feature>
<organism evidence="9 10">
    <name type="scientific">Nitrococcus mobilis Nb-231</name>
    <dbReference type="NCBI Taxonomy" id="314278"/>
    <lineage>
        <taxon>Bacteria</taxon>
        <taxon>Pseudomonadati</taxon>
        <taxon>Pseudomonadota</taxon>
        <taxon>Gammaproteobacteria</taxon>
        <taxon>Chromatiales</taxon>
        <taxon>Ectothiorhodospiraceae</taxon>
        <taxon>Nitrococcus</taxon>
    </lineage>
</organism>
<evidence type="ECO:0000256" key="7">
    <source>
        <dbReference type="SAM" id="Phobius"/>
    </source>
</evidence>
<evidence type="ECO:0000256" key="6">
    <source>
        <dbReference type="ARBA" id="ARBA00023136"/>
    </source>
</evidence>
<keyword evidence="6 7" id="KW-0472">Membrane</keyword>
<protein>
    <submittedName>
        <fullName evidence="9">Carbon starvation-induced protein</fullName>
    </submittedName>
</protein>
<evidence type="ECO:0000313" key="10">
    <source>
        <dbReference type="Proteomes" id="UP000003374"/>
    </source>
</evidence>
<feature type="transmembrane region" description="Helical" evidence="7">
    <location>
        <begin position="184"/>
        <end position="203"/>
    </location>
</feature>
<dbReference type="eggNOG" id="COG1966">
    <property type="taxonomic scope" value="Bacteria"/>
</dbReference>
<keyword evidence="5 7" id="KW-1133">Transmembrane helix</keyword>
<comment type="caution">
    <text evidence="9">The sequence shown here is derived from an EMBL/GenBank/DDBJ whole genome shotgun (WGS) entry which is preliminary data.</text>
</comment>
<dbReference type="InterPro" id="IPR051605">
    <property type="entry name" value="CstA"/>
</dbReference>
<feature type="domain" description="CstA N-terminal" evidence="8">
    <location>
        <begin position="365"/>
        <end position="511"/>
    </location>
</feature>
<gene>
    <name evidence="9" type="ORF">NB231_04375</name>
</gene>
<feature type="transmembrane region" description="Helical" evidence="7">
    <location>
        <begin position="288"/>
        <end position="308"/>
    </location>
</feature>
<dbReference type="Pfam" id="PF02554">
    <property type="entry name" value="CstA"/>
    <property type="match status" value="2"/>
</dbReference>
<dbReference type="GO" id="GO:0005886">
    <property type="term" value="C:plasma membrane"/>
    <property type="evidence" value="ECO:0007669"/>
    <property type="project" value="UniProtKB-SubCell"/>
</dbReference>
<accession>A4BPV9</accession>
<feature type="transmembrane region" description="Helical" evidence="7">
    <location>
        <begin position="498"/>
        <end position="520"/>
    </location>
</feature>
<dbReference type="STRING" id="314278.NB231_04375"/>
<evidence type="ECO:0000256" key="2">
    <source>
        <dbReference type="ARBA" id="ARBA00007755"/>
    </source>
</evidence>
<keyword evidence="3" id="KW-1003">Cell membrane</keyword>
<reference evidence="9 10" key="1">
    <citation type="submission" date="2006-02" db="EMBL/GenBank/DDBJ databases">
        <authorList>
            <person name="Waterbury J."/>
            <person name="Ferriera S."/>
            <person name="Johnson J."/>
            <person name="Kravitz S."/>
            <person name="Halpern A."/>
            <person name="Remington K."/>
            <person name="Beeson K."/>
            <person name="Tran B."/>
            <person name="Rogers Y.-H."/>
            <person name="Friedman R."/>
            <person name="Venter J.C."/>
        </authorList>
    </citation>
    <scope>NUCLEOTIDE SEQUENCE [LARGE SCALE GENOMIC DNA]</scope>
    <source>
        <strain evidence="9 10">Nb-231</strain>
    </source>
</reference>
<name>A4BPV9_9GAMM</name>
<feature type="transmembrane region" description="Helical" evidence="7">
    <location>
        <begin position="255"/>
        <end position="276"/>
    </location>
</feature>
<dbReference type="AlphaFoldDB" id="A4BPV9"/>
<feature type="transmembrane region" description="Helical" evidence="7">
    <location>
        <begin position="329"/>
        <end position="355"/>
    </location>
</feature>
<evidence type="ECO:0000256" key="4">
    <source>
        <dbReference type="ARBA" id="ARBA00022692"/>
    </source>
</evidence>
<evidence type="ECO:0000313" key="9">
    <source>
        <dbReference type="EMBL" id="EAR22114.1"/>
    </source>
</evidence>
<keyword evidence="10" id="KW-1185">Reference proteome</keyword>
<keyword evidence="4 7" id="KW-0812">Transmembrane</keyword>
<feature type="transmembrane region" description="Helical" evidence="7">
    <location>
        <begin position="430"/>
        <end position="452"/>
    </location>
</feature>
<feature type="transmembrane region" description="Helical" evidence="7">
    <location>
        <begin position="390"/>
        <end position="409"/>
    </location>
</feature>
<proteinExistence type="inferred from homology"/>
<dbReference type="HOGENOM" id="CLU_010531_4_1_6"/>
<feature type="transmembrane region" description="Helical" evidence="7">
    <location>
        <begin position="159"/>
        <end position="177"/>
    </location>
</feature>
<evidence type="ECO:0000256" key="1">
    <source>
        <dbReference type="ARBA" id="ARBA00004651"/>
    </source>
</evidence>
<dbReference type="PANTHER" id="PTHR30252">
    <property type="entry name" value="INNER MEMBRANE PEPTIDE TRANSPORTER"/>
    <property type="match status" value="1"/>
</dbReference>
<comment type="similarity">
    <text evidence="2">Belongs to the peptide transporter carbon starvation (CstA) (TC 2.A.114) family.</text>
</comment>
<evidence type="ECO:0000256" key="3">
    <source>
        <dbReference type="ARBA" id="ARBA00022475"/>
    </source>
</evidence>
<dbReference type="EMBL" id="AAOF01000004">
    <property type="protein sequence ID" value="EAR22114.1"/>
    <property type="molecule type" value="Genomic_DNA"/>
</dbReference>
<feature type="transmembrane region" description="Helical" evidence="7">
    <location>
        <begin position="82"/>
        <end position="106"/>
    </location>
</feature>